<dbReference type="InterPro" id="IPR016898">
    <property type="entry name" value="Polyphosphate_phosphotransfera"/>
</dbReference>
<reference evidence="4" key="1">
    <citation type="submission" date="2019-09" db="EMBL/GenBank/DDBJ databases">
        <authorList>
            <person name="Li J."/>
        </authorList>
    </citation>
    <scope>NUCLEOTIDE SEQUENCE [LARGE SCALE GENOMIC DNA]</scope>
    <source>
        <strain evidence="4">JCM 14732</strain>
    </source>
</reference>
<dbReference type="PANTHER" id="PTHR34383:SF3">
    <property type="entry name" value="POLYPHOSPHATE:AMP PHOSPHOTRANSFERASE"/>
    <property type="match status" value="1"/>
</dbReference>
<sequence length="279" mass="31403">MAKTLDELLTVTAPVDLPSYDSRATTGFDGKKADAEKQLTQLGEELSNLQEKLFAGGRSGASPTRVLVVLQGMDTSGKGGIIRHVAGLVDPQGLAITSFKKPTPEELEHDFLWRVESRLPQPGEIGVFDRSHYEDVLIGRVRQLATPAEIERRYGAINDFEKAFTDSGGILVKCFLHITKDDQKERLAARLDDPTKHWKFNPGDLDERMLWDDYQRAYALALERCSTDHAPWHLVPSGRKWYRNWAVATLLLEQLRALDLSWPQADYDVEAEKTRLAGM</sequence>
<dbReference type="Pfam" id="PF03976">
    <property type="entry name" value="PPK2"/>
    <property type="match status" value="1"/>
</dbReference>
<dbReference type="InterPro" id="IPR022300">
    <property type="entry name" value="PPK2-rel_1"/>
</dbReference>
<accession>A0A5M4FGG9</accession>
<protein>
    <submittedName>
        <fullName evidence="4">Polyphosphate kinase 2 family protein</fullName>
    </submittedName>
</protein>
<dbReference type="RefSeq" id="WP_149689679.1">
    <property type="nucleotide sequence ID" value="NZ_SDPQ02000002.1"/>
</dbReference>
<proteinExistence type="predicted"/>
<dbReference type="NCBIfam" id="TIGR03709">
    <property type="entry name" value="PPK2_rel_1"/>
    <property type="match status" value="1"/>
</dbReference>
<keyword evidence="1" id="KW-0808">Transferase</keyword>
<dbReference type="Gene3D" id="3.40.50.300">
    <property type="entry name" value="P-loop containing nucleotide triphosphate hydrolases"/>
    <property type="match status" value="1"/>
</dbReference>
<evidence type="ECO:0000256" key="1">
    <source>
        <dbReference type="ARBA" id="ARBA00022679"/>
    </source>
</evidence>
<evidence type="ECO:0000313" key="5">
    <source>
        <dbReference type="Proteomes" id="UP000380867"/>
    </source>
</evidence>
<dbReference type="OrthoDB" id="9775224at2"/>
<evidence type="ECO:0000259" key="3">
    <source>
        <dbReference type="Pfam" id="PF03976"/>
    </source>
</evidence>
<dbReference type="InterPro" id="IPR027417">
    <property type="entry name" value="P-loop_NTPase"/>
</dbReference>
<comment type="caution">
    <text evidence="4">The sequence shown here is derived from an EMBL/GenBank/DDBJ whole genome shotgun (WGS) entry which is preliminary data.</text>
</comment>
<keyword evidence="5" id="KW-1185">Reference proteome</keyword>
<feature type="domain" description="Polyphosphate kinase-2-related" evidence="3">
    <location>
        <begin position="31"/>
        <end position="256"/>
    </location>
</feature>
<evidence type="ECO:0000313" key="4">
    <source>
        <dbReference type="EMBL" id="KAA1398250.1"/>
    </source>
</evidence>
<keyword evidence="2 4" id="KW-0418">Kinase</keyword>
<evidence type="ECO:0000256" key="2">
    <source>
        <dbReference type="ARBA" id="ARBA00022777"/>
    </source>
</evidence>
<dbReference type="PIRSF" id="PIRSF028756">
    <property type="entry name" value="PPK2_prd"/>
    <property type="match status" value="1"/>
</dbReference>
<organism evidence="4 5">
    <name type="scientific">Aeromicrobium ginsengisoli</name>
    <dbReference type="NCBI Taxonomy" id="363867"/>
    <lineage>
        <taxon>Bacteria</taxon>
        <taxon>Bacillati</taxon>
        <taxon>Actinomycetota</taxon>
        <taxon>Actinomycetes</taxon>
        <taxon>Propionibacteriales</taxon>
        <taxon>Nocardioidaceae</taxon>
        <taxon>Aeromicrobium</taxon>
    </lineage>
</organism>
<dbReference type="GO" id="GO:0006797">
    <property type="term" value="P:polyphosphate metabolic process"/>
    <property type="evidence" value="ECO:0007669"/>
    <property type="project" value="InterPro"/>
</dbReference>
<dbReference type="GO" id="GO:0008976">
    <property type="term" value="F:polyphosphate kinase activity"/>
    <property type="evidence" value="ECO:0007669"/>
    <property type="project" value="InterPro"/>
</dbReference>
<gene>
    <name evidence="4" type="ORF">ESP70_013080</name>
</gene>
<dbReference type="SUPFAM" id="SSF52540">
    <property type="entry name" value="P-loop containing nucleoside triphosphate hydrolases"/>
    <property type="match status" value="1"/>
</dbReference>
<dbReference type="InterPro" id="IPR022488">
    <property type="entry name" value="PPK2-related"/>
</dbReference>
<name>A0A5M4FGG9_9ACTN</name>
<dbReference type="PANTHER" id="PTHR34383">
    <property type="entry name" value="POLYPHOSPHATE:AMP PHOSPHOTRANSFERASE-RELATED"/>
    <property type="match status" value="1"/>
</dbReference>
<dbReference type="AlphaFoldDB" id="A0A5M4FGG9"/>
<dbReference type="EMBL" id="SDPQ02000002">
    <property type="protein sequence ID" value="KAA1398250.1"/>
    <property type="molecule type" value="Genomic_DNA"/>
</dbReference>
<dbReference type="Proteomes" id="UP000380867">
    <property type="component" value="Unassembled WGS sequence"/>
</dbReference>